<accession>W9WH84</accession>
<dbReference type="EMBL" id="AMGW01000001">
    <property type="protein sequence ID" value="EXJ63966.1"/>
    <property type="molecule type" value="Genomic_DNA"/>
</dbReference>
<name>W9WH84_9EURO</name>
<dbReference type="RefSeq" id="XP_007752533.1">
    <property type="nucleotide sequence ID" value="XM_007754343.1"/>
</dbReference>
<organism evidence="1 2">
    <name type="scientific">Cladophialophora yegresii CBS 114405</name>
    <dbReference type="NCBI Taxonomy" id="1182544"/>
    <lineage>
        <taxon>Eukaryota</taxon>
        <taxon>Fungi</taxon>
        <taxon>Dikarya</taxon>
        <taxon>Ascomycota</taxon>
        <taxon>Pezizomycotina</taxon>
        <taxon>Eurotiomycetes</taxon>
        <taxon>Chaetothyriomycetidae</taxon>
        <taxon>Chaetothyriales</taxon>
        <taxon>Herpotrichiellaceae</taxon>
        <taxon>Cladophialophora</taxon>
    </lineage>
</organism>
<dbReference type="Proteomes" id="UP000019473">
    <property type="component" value="Unassembled WGS sequence"/>
</dbReference>
<dbReference type="VEuPathDB" id="FungiDB:A1O7_00301"/>
<proteinExistence type="predicted"/>
<dbReference type="AlphaFoldDB" id="W9WH84"/>
<dbReference type="GeneID" id="19174918"/>
<evidence type="ECO:0000313" key="1">
    <source>
        <dbReference type="EMBL" id="EXJ63966.1"/>
    </source>
</evidence>
<dbReference type="HOGENOM" id="CLU_2812143_0_0_1"/>
<evidence type="ECO:0000313" key="2">
    <source>
        <dbReference type="Proteomes" id="UP000019473"/>
    </source>
</evidence>
<sequence>MTVIGKRLDIPVVSTTVGDATPDFEFIATALAGDNPAASEKTQRELGWNPMGSGQPGLLADLDTNYF</sequence>
<protein>
    <submittedName>
        <fullName evidence="1">Uncharacterized protein</fullName>
    </submittedName>
</protein>
<reference evidence="1 2" key="1">
    <citation type="submission" date="2013-03" db="EMBL/GenBank/DDBJ databases">
        <title>The Genome Sequence of Cladophialophora yegresii CBS 114405.</title>
        <authorList>
            <consortium name="The Broad Institute Genomics Platform"/>
            <person name="Cuomo C."/>
            <person name="de Hoog S."/>
            <person name="Gorbushina A."/>
            <person name="Walker B."/>
            <person name="Young S.K."/>
            <person name="Zeng Q."/>
            <person name="Gargeya S."/>
            <person name="Fitzgerald M."/>
            <person name="Haas B."/>
            <person name="Abouelleil A."/>
            <person name="Allen A.W."/>
            <person name="Alvarado L."/>
            <person name="Arachchi H.M."/>
            <person name="Berlin A.M."/>
            <person name="Chapman S.B."/>
            <person name="Gainer-Dewar J."/>
            <person name="Goldberg J."/>
            <person name="Griggs A."/>
            <person name="Gujja S."/>
            <person name="Hansen M."/>
            <person name="Howarth C."/>
            <person name="Imamovic A."/>
            <person name="Ireland A."/>
            <person name="Larimer J."/>
            <person name="McCowan C."/>
            <person name="Murphy C."/>
            <person name="Pearson M."/>
            <person name="Poon T.W."/>
            <person name="Priest M."/>
            <person name="Roberts A."/>
            <person name="Saif S."/>
            <person name="Shea T."/>
            <person name="Sisk P."/>
            <person name="Sykes S."/>
            <person name="Wortman J."/>
            <person name="Nusbaum C."/>
            <person name="Birren B."/>
        </authorList>
    </citation>
    <scope>NUCLEOTIDE SEQUENCE [LARGE SCALE GENOMIC DNA]</scope>
    <source>
        <strain evidence="1 2">CBS 114405</strain>
    </source>
</reference>
<dbReference type="STRING" id="1182544.W9WH84"/>
<comment type="caution">
    <text evidence="1">The sequence shown here is derived from an EMBL/GenBank/DDBJ whole genome shotgun (WGS) entry which is preliminary data.</text>
</comment>
<keyword evidence="2" id="KW-1185">Reference proteome</keyword>
<dbReference type="OrthoDB" id="10262413at2759"/>
<gene>
    <name evidence="1" type="ORF">A1O7_00301</name>
</gene>